<dbReference type="EMBL" id="JBHFQA010000012">
    <property type="protein sequence ID" value="KAL2089529.1"/>
    <property type="molecule type" value="Genomic_DNA"/>
</dbReference>
<evidence type="ECO:0000256" key="6">
    <source>
        <dbReference type="ARBA" id="ARBA00022614"/>
    </source>
</evidence>
<evidence type="ECO:0000256" key="8">
    <source>
        <dbReference type="ARBA" id="ARBA00022737"/>
    </source>
</evidence>
<dbReference type="GO" id="GO:0030163">
    <property type="term" value="P:protein catabolic process"/>
    <property type="evidence" value="ECO:0007669"/>
    <property type="project" value="UniProtKB-ARBA"/>
</dbReference>
<dbReference type="GO" id="GO:0005634">
    <property type="term" value="C:nucleus"/>
    <property type="evidence" value="ECO:0007669"/>
    <property type="project" value="UniProtKB-SubCell"/>
</dbReference>
<keyword evidence="5" id="KW-0963">Cytoplasm</keyword>
<comment type="cofactor">
    <cofactor evidence="15">
        <name>[2Fe-2S] cluster</name>
        <dbReference type="ChEBI" id="CHEBI:190135"/>
    </cofactor>
</comment>
<evidence type="ECO:0000256" key="15">
    <source>
        <dbReference type="ARBA" id="ARBA00034078"/>
    </source>
</evidence>
<dbReference type="GO" id="GO:0055080">
    <property type="term" value="P:monoatomic cation homeostasis"/>
    <property type="evidence" value="ECO:0007669"/>
    <property type="project" value="UniProtKB-ARBA"/>
</dbReference>
<keyword evidence="9" id="KW-0833">Ubl conjugation pathway</keyword>
<sequence>MAPFPDEVDVFTGPHWRMKQLVGLYCEKLSNTNFSNNNDFRSFLQCLCATFKEFKMHEQIENEYIIGQLQQRSHTVYNVHSDNKLSEMLSLFEKGLRSVKSEYEQLNYARQLKERLEAFTQDFLPHMKEEEEVFQPMLMEYFTYEELKDIKKQVIAQHSRQHRWGCAAEVLKGFSLLNQAEELHKVFKYSDHEKTDDELEKGSGSTHISQLPVEVLLKVFQFLGPEDLCRCGQVCATWSNVTKTGSLWRHLYPVRWARGDYYHGPPGELNQEPDEEWVSNLQDEGKAYQEWDEDADVDESEEASDDSSAVNAVQREKKLLNGMIQNLLPTVGPSVRSIVLAYSFAVSSKMVRQILSLCPNLTYLDLTQTDVTDSAFDSWASLGVCSSLEHLDLSGCENITDHTLKRLSLGMGDLTATSLPRSSPERKAKLLASPPSPIKLQHEAPICPVGMGRQALIFKRRPGGRGNGCGPAHVWVLDPEELVDIEDAAEWSRRGGGGLAVGGPSRPLEVQAAGGQCCCRMSRRQGFRTGNGGSSGALYWQQLQHASYRDAQCGHSTCCGRDTALRTSKGARHSPVATGGSTEFRTKCPTEGHTCPGHDQQTDKSDTLRSLRFLSLSGCYQVTDLGLRALSQRGGLPVLEHLNLSGCLFVTEVGLQELVSACPSLNDEHFYYCDNINGPHADTASGCQNLQCGFRACCRSGE</sequence>
<evidence type="ECO:0000256" key="7">
    <source>
        <dbReference type="ARBA" id="ARBA00022723"/>
    </source>
</evidence>
<dbReference type="GO" id="GO:0098771">
    <property type="term" value="P:inorganic ion homeostasis"/>
    <property type="evidence" value="ECO:0007669"/>
    <property type="project" value="UniProtKB-ARBA"/>
</dbReference>
<dbReference type="Pfam" id="PF12937">
    <property type="entry name" value="F-box-like"/>
    <property type="match status" value="1"/>
</dbReference>
<evidence type="ECO:0000256" key="2">
    <source>
        <dbReference type="ARBA" id="ARBA00004556"/>
    </source>
</evidence>
<proteinExistence type="predicted"/>
<evidence type="ECO:0000256" key="1">
    <source>
        <dbReference type="ARBA" id="ARBA00004123"/>
    </source>
</evidence>
<evidence type="ECO:0000256" key="10">
    <source>
        <dbReference type="ARBA" id="ARBA00022843"/>
    </source>
</evidence>
<dbReference type="InterPro" id="IPR001611">
    <property type="entry name" value="Leu-rich_rpt"/>
</dbReference>
<keyword evidence="11" id="KW-0408">Iron</keyword>
<evidence type="ECO:0000256" key="11">
    <source>
        <dbReference type="ARBA" id="ARBA00023004"/>
    </source>
</evidence>
<evidence type="ECO:0000256" key="13">
    <source>
        <dbReference type="ARBA" id="ARBA00023242"/>
    </source>
</evidence>
<keyword evidence="6" id="KW-0433">Leucine-rich repeat</keyword>
<keyword evidence="7" id="KW-0479">Metal-binding</keyword>
<feature type="domain" description="F-box" evidence="17">
    <location>
        <begin position="205"/>
        <end position="251"/>
    </location>
</feature>
<comment type="subcellular location">
    <subcellularLocation>
        <location evidence="2">Cytoplasm</location>
        <location evidence="2">Perinuclear region</location>
    </subcellularLocation>
    <subcellularLocation>
        <location evidence="1">Nucleus</location>
    </subcellularLocation>
</comment>
<comment type="caution">
    <text evidence="18">The sequence shown here is derived from an EMBL/GenBank/DDBJ whole genome shotgun (WGS) entry which is preliminary data.</text>
</comment>
<dbReference type="SMART" id="SM00256">
    <property type="entry name" value="FBOX"/>
    <property type="match status" value="1"/>
</dbReference>
<dbReference type="PANTHER" id="PTHR13318:SF190">
    <property type="entry name" value="PARTNER OF PAIRED, ISOFORM B"/>
    <property type="match status" value="1"/>
</dbReference>
<evidence type="ECO:0000256" key="16">
    <source>
        <dbReference type="SAM" id="MobiDB-lite"/>
    </source>
</evidence>
<dbReference type="GO" id="GO:0051536">
    <property type="term" value="F:iron-sulfur cluster binding"/>
    <property type="evidence" value="ECO:0007669"/>
    <property type="project" value="UniProtKB-KW"/>
</dbReference>
<keyword evidence="12" id="KW-0411">Iron-sulfur</keyword>
<dbReference type="CDD" id="cd12109">
    <property type="entry name" value="Hr_FBXL5"/>
    <property type="match status" value="1"/>
</dbReference>
<evidence type="ECO:0000256" key="12">
    <source>
        <dbReference type="ARBA" id="ARBA00023014"/>
    </source>
</evidence>
<dbReference type="AlphaFoldDB" id="A0ABD1JRN8"/>
<keyword evidence="8" id="KW-0677">Repeat</keyword>
<feature type="compositionally biased region" description="Acidic residues" evidence="16">
    <location>
        <begin position="292"/>
        <end position="305"/>
    </location>
</feature>
<protein>
    <recommendedName>
        <fullName evidence="4">F-box/LRR-repeat protein 5</fullName>
    </recommendedName>
    <alternativeName>
        <fullName evidence="14">F-box and leucine-rich repeat protein 5</fullName>
    </alternativeName>
</protein>
<dbReference type="FunFam" id="1.20.1280.50:FF:000007">
    <property type="entry name" value="F-box/LRR-repeat protein 5 isoform X1"/>
    <property type="match status" value="1"/>
</dbReference>
<dbReference type="SUPFAM" id="SSF81383">
    <property type="entry name" value="F-box domain"/>
    <property type="match status" value="1"/>
</dbReference>
<dbReference type="Gene3D" id="1.20.120.520">
    <property type="entry name" value="nmb1532 protein domain like"/>
    <property type="match status" value="1"/>
</dbReference>
<evidence type="ECO:0000256" key="9">
    <source>
        <dbReference type="ARBA" id="ARBA00022786"/>
    </source>
</evidence>
<dbReference type="FunFam" id="3.80.10.10:FF:000086">
    <property type="entry name" value="F-box/LRR-repeat protein 5 isoform X1"/>
    <property type="match status" value="1"/>
</dbReference>
<evidence type="ECO:0000256" key="4">
    <source>
        <dbReference type="ARBA" id="ARBA00020540"/>
    </source>
</evidence>
<reference evidence="18 19" key="1">
    <citation type="submission" date="2024-09" db="EMBL/GenBank/DDBJ databases">
        <title>A chromosome-level genome assembly of Gray's grenadier anchovy, Coilia grayii.</title>
        <authorList>
            <person name="Fu Z."/>
        </authorList>
    </citation>
    <scope>NUCLEOTIDE SEQUENCE [LARGE SCALE GENOMIC DNA]</scope>
    <source>
        <strain evidence="18">G4</strain>
        <tissue evidence="18">Muscle</tissue>
    </source>
</reference>
<keyword evidence="19" id="KW-1185">Reference proteome</keyword>
<dbReference type="InterPro" id="IPR045808">
    <property type="entry name" value="Hr_FBXL5"/>
</dbReference>
<dbReference type="SUPFAM" id="SSF52047">
    <property type="entry name" value="RNI-like"/>
    <property type="match status" value="1"/>
</dbReference>
<dbReference type="GO" id="GO:0048471">
    <property type="term" value="C:perinuclear region of cytoplasm"/>
    <property type="evidence" value="ECO:0007669"/>
    <property type="project" value="UniProtKB-SubCell"/>
</dbReference>
<evidence type="ECO:0000256" key="14">
    <source>
        <dbReference type="ARBA" id="ARBA00030695"/>
    </source>
</evidence>
<dbReference type="SMART" id="SM00367">
    <property type="entry name" value="LRR_CC"/>
    <property type="match status" value="4"/>
</dbReference>
<dbReference type="GO" id="GO:0046872">
    <property type="term" value="F:metal ion binding"/>
    <property type="evidence" value="ECO:0007669"/>
    <property type="project" value="UniProtKB-KW"/>
</dbReference>
<evidence type="ECO:0000256" key="5">
    <source>
        <dbReference type="ARBA" id="ARBA00022490"/>
    </source>
</evidence>
<dbReference type="InterPro" id="IPR036047">
    <property type="entry name" value="F-box-like_dom_sf"/>
</dbReference>
<dbReference type="InterPro" id="IPR006553">
    <property type="entry name" value="Leu-rich_rpt_Cys-con_subtyp"/>
</dbReference>
<evidence type="ECO:0000259" key="17">
    <source>
        <dbReference type="PROSITE" id="PS50181"/>
    </source>
</evidence>
<organism evidence="18 19">
    <name type="scientific">Coilia grayii</name>
    <name type="common">Gray's grenadier anchovy</name>
    <dbReference type="NCBI Taxonomy" id="363190"/>
    <lineage>
        <taxon>Eukaryota</taxon>
        <taxon>Metazoa</taxon>
        <taxon>Chordata</taxon>
        <taxon>Craniata</taxon>
        <taxon>Vertebrata</taxon>
        <taxon>Euteleostomi</taxon>
        <taxon>Actinopterygii</taxon>
        <taxon>Neopterygii</taxon>
        <taxon>Teleostei</taxon>
        <taxon>Clupei</taxon>
        <taxon>Clupeiformes</taxon>
        <taxon>Clupeoidei</taxon>
        <taxon>Engraulidae</taxon>
        <taxon>Coilinae</taxon>
        <taxon>Coilia</taxon>
    </lineage>
</organism>
<keyword evidence="10" id="KW-0832">Ubl conjugation</keyword>
<name>A0ABD1JRN8_9TELE</name>
<accession>A0ABD1JRN8</accession>
<gene>
    <name evidence="18" type="ORF">ACEWY4_014217</name>
</gene>
<dbReference type="Pfam" id="PF01814">
    <property type="entry name" value="Hemerythrin"/>
    <property type="match status" value="1"/>
</dbReference>
<feature type="region of interest" description="Disordered" evidence="16">
    <location>
        <begin position="292"/>
        <end position="311"/>
    </location>
</feature>
<evidence type="ECO:0000313" key="19">
    <source>
        <dbReference type="Proteomes" id="UP001591681"/>
    </source>
</evidence>
<dbReference type="Pfam" id="PF13516">
    <property type="entry name" value="LRR_6"/>
    <property type="match status" value="2"/>
</dbReference>
<dbReference type="FunFam" id="1.20.120.520:FF:000002">
    <property type="entry name" value="F-box/LRR-repeat protein 5 isoform X2"/>
    <property type="match status" value="1"/>
</dbReference>
<dbReference type="Gene3D" id="3.80.10.10">
    <property type="entry name" value="Ribonuclease Inhibitor"/>
    <property type="match status" value="2"/>
</dbReference>
<dbReference type="Proteomes" id="UP001591681">
    <property type="component" value="Unassembled WGS sequence"/>
</dbReference>
<evidence type="ECO:0000313" key="18">
    <source>
        <dbReference type="EMBL" id="KAL2089529.1"/>
    </source>
</evidence>
<evidence type="ECO:0000256" key="3">
    <source>
        <dbReference type="ARBA" id="ARBA00004906"/>
    </source>
</evidence>
<dbReference type="InterPro" id="IPR001810">
    <property type="entry name" value="F-box_dom"/>
</dbReference>
<keyword evidence="13" id="KW-0539">Nucleus</keyword>
<comment type="pathway">
    <text evidence="3">Protein modification; protein ubiquitination.</text>
</comment>
<dbReference type="InterPro" id="IPR032675">
    <property type="entry name" value="LRR_dom_sf"/>
</dbReference>
<dbReference type="Gene3D" id="1.20.1280.50">
    <property type="match status" value="1"/>
</dbReference>
<dbReference type="InterPro" id="IPR012312">
    <property type="entry name" value="Hemerythrin-like"/>
</dbReference>
<dbReference type="PANTHER" id="PTHR13318">
    <property type="entry name" value="PARTNER OF PAIRED, ISOFORM B-RELATED"/>
    <property type="match status" value="1"/>
</dbReference>
<dbReference type="PROSITE" id="PS50181">
    <property type="entry name" value="FBOX"/>
    <property type="match status" value="1"/>
</dbReference>